<evidence type="ECO:0000313" key="4">
    <source>
        <dbReference type="Proteomes" id="UP000523545"/>
    </source>
</evidence>
<feature type="domain" description="Peptidase S1" evidence="2">
    <location>
        <begin position="27"/>
        <end position="244"/>
    </location>
</feature>
<dbReference type="CDD" id="cd00161">
    <property type="entry name" value="beta-trefoil_Ricin-like"/>
    <property type="match status" value="2"/>
</dbReference>
<keyword evidence="1" id="KW-0732">Signal</keyword>
<dbReference type="Pfam" id="PF00089">
    <property type="entry name" value="Trypsin"/>
    <property type="match status" value="1"/>
</dbReference>
<proteinExistence type="predicted"/>
<dbReference type="InterPro" id="IPR035992">
    <property type="entry name" value="Ricin_B-like_lectins"/>
</dbReference>
<comment type="caution">
    <text evidence="3">The sequence shown here is derived from an EMBL/GenBank/DDBJ whole genome shotgun (WGS) entry which is preliminary data.</text>
</comment>
<dbReference type="InterPro" id="IPR000772">
    <property type="entry name" value="Ricin_B_lectin"/>
</dbReference>
<dbReference type="GO" id="GO:0006508">
    <property type="term" value="P:proteolysis"/>
    <property type="evidence" value="ECO:0007669"/>
    <property type="project" value="InterPro"/>
</dbReference>
<dbReference type="PROSITE" id="PS50240">
    <property type="entry name" value="TRYPSIN_DOM"/>
    <property type="match status" value="1"/>
</dbReference>
<feature type="signal peptide" evidence="1">
    <location>
        <begin position="1"/>
        <end position="26"/>
    </location>
</feature>
<dbReference type="PRINTS" id="PR00722">
    <property type="entry name" value="CHYMOTRYPSIN"/>
</dbReference>
<dbReference type="EMBL" id="JACCHK010000001">
    <property type="protein sequence ID" value="NYH41223.1"/>
    <property type="molecule type" value="Genomic_DNA"/>
</dbReference>
<dbReference type="SUPFAM" id="SSF50494">
    <property type="entry name" value="Trypsin-like serine proteases"/>
    <property type="match status" value="1"/>
</dbReference>
<dbReference type="Gene3D" id="2.40.10.10">
    <property type="entry name" value="Trypsin-like serine proteases"/>
    <property type="match status" value="1"/>
</dbReference>
<dbReference type="InterPro" id="IPR001314">
    <property type="entry name" value="Peptidase_S1A"/>
</dbReference>
<name>A0A7Y9WXN2_9ACTN</name>
<dbReference type="Proteomes" id="UP000523545">
    <property type="component" value="Unassembled WGS sequence"/>
</dbReference>
<sequence length="511" mass="52661">MRRARTLTVVISALALAVAGSIPAQAVSGGQAVTDNSYAFIAKVDFGAAVRSCTGTLLDPHWVVTAASCVSETGQPPVAGAPTQATTVTVGRVDLAGTAGQVRTAVAVVPHPTDNLALLRLDQPVTTNAPARIGAAPTVDEQLQALGYGRTATEWVPDRLHAGAFTVTSVGSNTVDLDGSPTGASLCRGDAGGPSVRRIGTAVEVVAVHDRSFQGGCLGESETRRTAVDSRLDNQGGWVRTSIDAAPDWMVGRPLPITNGFSGNCLVSVASANQSPVAAGTCSATATEQQWTMVPNAAGTFQLRDAKTGKCLYGETPRLGDVKIYTCDTGITQQWQITTGSLRSQLKNAGSGLCIASPSATPTDVRMDTCGNFDDHYWVQRGNGGGAYGPLQAEALGLCLGTSTIGYRPGPVLGACTNPGHEWTQSGLTLRAATGCLTAGTASSDPRRGIPVSISACTGAKDQDWVALPNGTFKNPGSGNCLAYRWDLNETAAYIGAMAACDGQKWRLPAV</sequence>
<dbReference type="PANTHER" id="PTHR24260:SF136">
    <property type="entry name" value="GH08193P-RELATED"/>
    <property type="match status" value="1"/>
</dbReference>
<gene>
    <name evidence="3" type="ORF">HNR22_000950</name>
</gene>
<dbReference type="PANTHER" id="PTHR24260">
    <property type="match status" value="1"/>
</dbReference>
<feature type="chain" id="PRO_5031468482" description="Peptidase S1 domain-containing protein" evidence="1">
    <location>
        <begin position="27"/>
        <end position="511"/>
    </location>
</feature>
<accession>A0A7Y9WXN2</accession>
<evidence type="ECO:0000259" key="2">
    <source>
        <dbReference type="PROSITE" id="PS50240"/>
    </source>
</evidence>
<dbReference type="PROSITE" id="PS50231">
    <property type="entry name" value="RICIN_B_LECTIN"/>
    <property type="match status" value="2"/>
</dbReference>
<dbReference type="RefSeq" id="WP_179779241.1">
    <property type="nucleotide sequence ID" value="NZ_JACCHK010000001.1"/>
</dbReference>
<dbReference type="SMART" id="SM00458">
    <property type="entry name" value="RICIN"/>
    <property type="match status" value="2"/>
</dbReference>
<dbReference type="SMART" id="SM00020">
    <property type="entry name" value="Tryp_SPc"/>
    <property type="match status" value="1"/>
</dbReference>
<dbReference type="InterPro" id="IPR009003">
    <property type="entry name" value="Peptidase_S1_PA"/>
</dbReference>
<dbReference type="InterPro" id="IPR051333">
    <property type="entry name" value="CLIP_Serine_Protease"/>
</dbReference>
<dbReference type="CDD" id="cd23415">
    <property type="entry name" value="beta-trefoil_Ricin_AH"/>
    <property type="match status" value="1"/>
</dbReference>
<keyword evidence="4" id="KW-1185">Reference proteome</keyword>
<protein>
    <recommendedName>
        <fullName evidence="2">Peptidase S1 domain-containing protein</fullName>
    </recommendedName>
</protein>
<dbReference type="SUPFAM" id="SSF50370">
    <property type="entry name" value="Ricin B-like lectins"/>
    <property type="match status" value="2"/>
</dbReference>
<dbReference type="AlphaFoldDB" id="A0A7Y9WXN2"/>
<dbReference type="InterPro" id="IPR043504">
    <property type="entry name" value="Peptidase_S1_PA_chymotrypsin"/>
</dbReference>
<evidence type="ECO:0000256" key="1">
    <source>
        <dbReference type="SAM" id="SignalP"/>
    </source>
</evidence>
<organism evidence="3 4">
    <name type="scientific">Micromonospora jinlongensis</name>
    <dbReference type="NCBI Taxonomy" id="1287877"/>
    <lineage>
        <taxon>Bacteria</taxon>
        <taxon>Bacillati</taxon>
        <taxon>Actinomycetota</taxon>
        <taxon>Actinomycetes</taxon>
        <taxon>Micromonosporales</taxon>
        <taxon>Micromonosporaceae</taxon>
        <taxon>Micromonospora</taxon>
    </lineage>
</organism>
<evidence type="ECO:0000313" key="3">
    <source>
        <dbReference type="EMBL" id="NYH41223.1"/>
    </source>
</evidence>
<dbReference type="InterPro" id="IPR001254">
    <property type="entry name" value="Trypsin_dom"/>
</dbReference>
<reference evidence="3 4" key="1">
    <citation type="submission" date="2020-07" db="EMBL/GenBank/DDBJ databases">
        <title>Sequencing the genomes of 1000 actinobacteria strains.</title>
        <authorList>
            <person name="Klenk H.-P."/>
        </authorList>
    </citation>
    <scope>NUCLEOTIDE SEQUENCE [LARGE SCALE GENOMIC DNA]</scope>
    <source>
        <strain evidence="3 4">DSM 45876</strain>
    </source>
</reference>
<dbReference type="Pfam" id="PF00652">
    <property type="entry name" value="Ricin_B_lectin"/>
    <property type="match status" value="1"/>
</dbReference>
<dbReference type="Gene3D" id="2.80.10.50">
    <property type="match status" value="3"/>
</dbReference>
<dbReference type="GO" id="GO:0004252">
    <property type="term" value="F:serine-type endopeptidase activity"/>
    <property type="evidence" value="ECO:0007669"/>
    <property type="project" value="InterPro"/>
</dbReference>